<proteinExistence type="predicted"/>
<comment type="caution">
    <text evidence="1">The sequence shown here is derived from an EMBL/GenBank/DDBJ whole genome shotgun (WGS) entry which is preliminary data.</text>
</comment>
<keyword evidence="2" id="KW-1185">Reference proteome</keyword>
<gene>
    <name evidence="1" type="ORF">HMPREF9439_00280</name>
</gene>
<name>F3QH88_9BURK</name>
<organism evidence="1 2">
    <name type="scientific">Parasutterella excrementihominis YIT 11859</name>
    <dbReference type="NCBI Taxonomy" id="762966"/>
    <lineage>
        <taxon>Bacteria</taxon>
        <taxon>Pseudomonadati</taxon>
        <taxon>Pseudomonadota</taxon>
        <taxon>Betaproteobacteria</taxon>
        <taxon>Burkholderiales</taxon>
        <taxon>Sutterellaceae</taxon>
        <taxon>Parasutterella</taxon>
    </lineage>
</organism>
<evidence type="ECO:0000313" key="1">
    <source>
        <dbReference type="EMBL" id="EGG57668.1"/>
    </source>
</evidence>
<evidence type="ECO:0000313" key="2">
    <source>
        <dbReference type="Proteomes" id="UP000005156"/>
    </source>
</evidence>
<protein>
    <submittedName>
        <fullName evidence="1">Uncharacterized protein</fullName>
    </submittedName>
</protein>
<dbReference type="HOGENOM" id="CLU_2701427_0_0_4"/>
<accession>F3QH88</accession>
<sequence length="73" mass="8658">MKTRRLCSNDVKTMKNHLNMQIIACDFICVYLHTSNILRKFSVKTDFLQNFCVHRSKLLIPWILLFLIDLSQS</sequence>
<dbReference type="EMBL" id="AFBP01000004">
    <property type="protein sequence ID" value="EGG57668.1"/>
    <property type="molecule type" value="Genomic_DNA"/>
</dbReference>
<dbReference type="Proteomes" id="UP000005156">
    <property type="component" value="Unassembled WGS sequence"/>
</dbReference>
<reference evidence="1 2" key="1">
    <citation type="submission" date="2011-02" db="EMBL/GenBank/DDBJ databases">
        <authorList>
            <person name="Weinstock G."/>
            <person name="Sodergren E."/>
            <person name="Clifton S."/>
            <person name="Fulton L."/>
            <person name="Fulton B."/>
            <person name="Courtney L."/>
            <person name="Fronick C."/>
            <person name="Harrison M."/>
            <person name="Strong C."/>
            <person name="Farmer C."/>
            <person name="Delahaunty K."/>
            <person name="Markovic C."/>
            <person name="Hall O."/>
            <person name="Minx P."/>
            <person name="Tomlinson C."/>
            <person name="Mitreva M."/>
            <person name="Hou S."/>
            <person name="Chen J."/>
            <person name="Wollam A."/>
            <person name="Pepin K.H."/>
            <person name="Johnson M."/>
            <person name="Bhonagiri V."/>
            <person name="Zhang X."/>
            <person name="Suruliraj S."/>
            <person name="Warren W."/>
            <person name="Chinwalla A."/>
            <person name="Mardis E.R."/>
            <person name="Wilson R.K."/>
        </authorList>
    </citation>
    <scope>NUCLEOTIDE SEQUENCE [LARGE SCALE GENOMIC DNA]</scope>
    <source>
        <strain evidence="1 2">YIT 11859</strain>
    </source>
</reference>
<dbReference type="AlphaFoldDB" id="F3QH88"/>